<proteinExistence type="predicted"/>
<comment type="caution">
    <text evidence="1">The sequence shown here is derived from an EMBL/GenBank/DDBJ whole genome shotgun (WGS) entry which is preliminary data.</text>
</comment>
<sequence length="151" mass="16611">MKYPPIMHVSDNEKEEDSRDIEGCMRRIDILVAGNFIAGQEVPAVEEEVDVGEEEFRVTAVNEKVKEEKTKKEVVENISNASEVVGATTDNLEQDRAKPVKATEVLQVARVIICLSEFLSSLHGSVIALESAATVQANKRTNGSCLRIRGI</sequence>
<evidence type="ECO:0000313" key="2">
    <source>
        <dbReference type="Proteomes" id="UP001358586"/>
    </source>
</evidence>
<organism evidence="1 2">
    <name type="scientific">Gossypium arboreum</name>
    <name type="common">Tree cotton</name>
    <name type="synonym">Gossypium nanking</name>
    <dbReference type="NCBI Taxonomy" id="29729"/>
    <lineage>
        <taxon>Eukaryota</taxon>
        <taxon>Viridiplantae</taxon>
        <taxon>Streptophyta</taxon>
        <taxon>Embryophyta</taxon>
        <taxon>Tracheophyta</taxon>
        <taxon>Spermatophyta</taxon>
        <taxon>Magnoliopsida</taxon>
        <taxon>eudicotyledons</taxon>
        <taxon>Gunneridae</taxon>
        <taxon>Pentapetalae</taxon>
        <taxon>rosids</taxon>
        <taxon>malvids</taxon>
        <taxon>Malvales</taxon>
        <taxon>Malvaceae</taxon>
        <taxon>Malvoideae</taxon>
        <taxon>Gossypium</taxon>
    </lineage>
</organism>
<accession>A0ABR0PDJ6</accession>
<name>A0ABR0PDJ6_GOSAR</name>
<evidence type="ECO:0000313" key="1">
    <source>
        <dbReference type="EMBL" id="KAK5819382.1"/>
    </source>
</evidence>
<dbReference type="Proteomes" id="UP001358586">
    <property type="component" value="Chromosome 7"/>
</dbReference>
<keyword evidence="2" id="KW-1185">Reference proteome</keyword>
<reference evidence="1 2" key="1">
    <citation type="submission" date="2023-03" db="EMBL/GenBank/DDBJ databases">
        <title>WGS of Gossypium arboreum.</title>
        <authorList>
            <person name="Yu D."/>
        </authorList>
    </citation>
    <scope>NUCLEOTIDE SEQUENCE [LARGE SCALE GENOMIC DNA]</scope>
    <source>
        <tissue evidence="1">Leaf</tissue>
    </source>
</reference>
<dbReference type="EMBL" id="JARKNE010000007">
    <property type="protein sequence ID" value="KAK5819382.1"/>
    <property type="molecule type" value="Genomic_DNA"/>
</dbReference>
<gene>
    <name evidence="1" type="ORF">PVK06_024379</name>
</gene>
<protein>
    <submittedName>
        <fullName evidence="1">Uncharacterized protein</fullName>
    </submittedName>
</protein>